<reference evidence="6 7" key="1">
    <citation type="submission" date="2019-03" db="EMBL/GenBank/DDBJ databases">
        <title>Genomics of glacier-inhabiting Cryobacterium strains.</title>
        <authorList>
            <person name="Liu Q."/>
            <person name="Xin Y.-H."/>
        </authorList>
    </citation>
    <scope>NUCLEOTIDE SEQUENCE [LARGE SCALE GENOMIC DNA]</scope>
    <source>
        <strain evidence="6 7">Sr36</strain>
    </source>
</reference>
<dbReference type="PROSITE" id="PS50893">
    <property type="entry name" value="ABC_TRANSPORTER_2"/>
    <property type="match status" value="1"/>
</dbReference>
<dbReference type="Pfam" id="PF00005">
    <property type="entry name" value="ABC_tran"/>
    <property type="match status" value="2"/>
</dbReference>
<dbReference type="EMBL" id="SOHK01000017">
    <property type="protein sequence ID" value="TFD64244.1"/>
    <property type="molecule type" value="Genomic_DNA"/>
</dbReference>
<evidence type="ECO:0000256" key="3">
    <source>
        <dbReference type="ARBA" id="ARBA00022741"/>
    </source>
</evidence>
<dbReference type="CDD" id="cd03215">
    <property type="entry name" value="ABC_Carb_Monos_II"/>
    <property type="match status" value="1"/>
</dbReference>
<keyword evidence="4 6" id="KW-0067">ATP-binding</keyword>
<gene>
    <name evidence="6" type="ORF">E3T47_12195</name>
</gene>
<dbReference type="Proteomes" id="UP000298154">
    <property type="component" value="Unassembled WGS sequence"/>
</dbReference>
<dbReference type="InterPro" id="IPR050107">
    <property type="entry name" value="ABC_carbohydrate_import_ATPase"/>
</dbReference>
<comment type="caution">
    <text evidence="6">The sequence shown here is derived from an EMBL/GenBank/DDBJ whole genome shotgun (WGS) entry which is preliminary data.</text>
</comment>
<keyword evidence="1" id="KW-0813">Transport</keyword>
<name>A0A4R9AKR2_9MICO</name>
<dbReference type="AlphaFoldDB" id="A0A4R9AKR2"/>
<dbReference type="GO" id="GO:0005524">
    <property type="term" value="F:ATP binding"/>
    <property type="evidence" value="ECO:0007669"/>
    <property type="project" value="UniProtKB-KW"/>
</dbReference>
<dbReference type="PANTHER" id="PTHR43790">
    <property type="entry name" value="CARBOHYDRATE TRANSPORT ATP-BINDING PROTEIN MG119-RELATED"/>
    <property type="match status" value="1"/>
</dbReference>
<protein>
    <submittedName>
        <fullName evidence="6">Sugar ABC transporter ATP-binding protein</fullName>
    </submittedName>
</protein>
<dbReference type="InterPro" id="IPR003593">
    <property type="entry name" value="AAA+_ATPase"/>
</dbReference>
<dbReference type="InterPro" id="IPR027417">
    <property type="entry name" value="P-loop_NTPase"/>
</dbReference>
<dbReference type="PANTHER" id="PTHR43790:SF9">
    <property type="entry name" value="GALACTOFURANOSE TRANSPORTER ATP-BINDING PROTEIN YTFR"/>
    <property type="match status" value="1"/>
</dbReference>
<dbReference type="PROSITE" id="PS00211">
    <property type="entry name" value="ABC_TRANSPORTER_1"/>
    <property type="match status" value="1"/>
</dbReference>
<evidence type="ECO:0000256" key="1">
    <source>
        <dbReference type="ARBA" id="ARBA00022448"/>
    </source>
</evidence>
<evidence type="ECO:0000259" key="5">
    <source>
        <dbReference type="PROSITE" id="PS50893"/>
    </source>
</evidence>
<dbReference type="OrthoDB" id="7757085at2"/>
<keyword evidence="3" id="KW-0547">Nucleotide-binding</keyword>
<organism evidence="6 7">
    <name type="scientific">Cryobacterium ruanii</name>
    <dbReference type="NCBI Taxonomy" id="1259197"/>
    <lineage>
        <taxon>Bacteria</taxon>
        <taxon>Bacillati</taxon>
        <taxon>Actinomycetota</taxon>
        <taxon>Actinomycetes</taxon>
        <taxon>Micrococcales</taxon>
        <taxon>Microbacteriaceae</taxon>
        <taxon>Cryobacterium</taxon>
    </lineage>
</organism>
<accession>A0A4R9AKR2</accession>
<dbReference type="Gene3D" id="3.40.50.300">
    <property type="entry name" value="P-loop containing nucleotide triphosphate hydrolases"/>
    <property type="match status" value="2"/>
</dbReference>
<dbReference type="RefSeq" id="WP_134556331.1">
    <property type="nucleotide sequence ID" value="NZ_SOHK01000017.1"/>
</dbReference>
<dbReference type="SMART" id="SM00382">
    <property type="entry name" value="AAA"/>
    <property type="match status" value="1"/>
</dbReference>
<dbReference type="SUPFAM" id="SSF52540">
    <property type="entry name" value="P-loop containing nucleoside triphosphate hydrolases"/>
    <property type="match status" value="2"/>
</dbReference>
<sequence>MSHITITDVRKRFGGTLALDGVSLSIASGTVHGVLGENGAGKTTLNKVLAGVLVPDSGSFVIDGQVVPFGKPLASRAAGLAMAYQEMSSPLNITVAEKLLLPRLPRGRLGFVSRRVINMRAGEILSEWGKPNINPRAEIGDLDLADKQYVEIIAALATDPKLLILDEPTASLPESDWLFSCIDRITKTGASVIYISHKLAEIRRICSTGTVLRNGRVVKDFQSADVDDHDLVEFMIGRSLELVFPEKVDRDESKVETIVKITDLTVGDLTDLSAEIKAGEIVGIAGLEGQGQKDLFYCLAGLKSPLSGEVEVFGSQNAKNKPNFTLVPEDRKVEGLFLPMLTQVNLVMAEPRKVSRWGLLSPKRERAVARTAARAFNIPVQFLSRNIQDLSGGNQQKVLFGRAVMTEPRCLLLFDPTRGVDAATKIELYHMARSFARNGGCVLIYSTEIPELVGLSDRVYTIYGGKISGEFSGDWLTESALMRGAIGHQEGLKE</sequence>
<evidence type="ECO:0000313" key="7">
    <source>
        <dbReference type="Proteomes" id="UP000298154"/>
    </source>
</evidence>
<keyword evidence="7" id="KW-1185">Reference proteome</keyword>
<feature type="domain" description="ABC transporter" evidence="5">
    <location>
        <begin position="4"/>
        <end position="489"/>
    </location>
</feature>
<evidence type="ECO:0000256" key="2">
    <source>
        <dbReference type="ARBA" id="ARBA00022737"/>
    </source>
</evidence>
<evidence type="ECO:0000313" key="6">
    <source>
        <dbReference type="EMBL" id="TFD64244.1"/>
    </source>
</evidence>
<evidence type="ECO:0000256" key="4">
    <source>
        <dbReference type="ARBA" id="ARBA00022840"/>
    </source>
</evidence>
<dbReference type="GO" id="GO:0016887">
    <property type="term" value="F:ATP hydrolysis activity"/>
    <property type="evidence" value="ECO:0007669"/>
    <property type="project" value="InterPro"/>
</dbReference>
<keyword evidence="2" id="KW-0677">Repeat</keyword>
<dbReference type="CDD" id="cd03216">
    <property type="entry name" value="ABC_Carb_Monos_I"/>
    <property type="match status" value="1"/>
</dbReference>
<proteinExistence type="predicted"/>
<dbReference type="InterPro" id="IPR017871">
    <property type="entry name" value="ABC_transporter-like_CS"/>
</dbReference>
<dbReference type="InterPro" id="IPR003439">
    <property type="entry name" value="ABC_transporter-like_ATP-bd"/>
</dbReference>